<name>A0ABN9XRX1_9DINO</name>
<feature type="region of interest" description="Disordered" evidence="1">
    <location>
        <begin position="1"/>
        <end position="34"/>
    </location>
</feature>
<proteinExistence type="predicted"/>
<protein>
    <submittedName>
        <fullName evidence="2">Uncharacterized protein</fullName>
    </submittedName>
</protein>
<reference evidence="2" key="1">
    <citation type="submission" date="2023-10" db="EMBL/GenBank/DDBJ databases">
        <authorList>
            <person name="Chen Y."/>
            <person name="Shah S."/>
            <person name="Dougan E. K."/>
            <person name="Thang M."/>
            <person name="Chan C."/>
        </authorList>
    </citation>
    <scope>NUCLEOTIDE SEQUENCE [LARGE SCALE GENOMIC DNA]</scope>
</reference>
<dbReference type="Proteomes" id="UP001189429">
    <property type="component" value="Unassembled WGS sequence"/>
</dbReference>
<keyword evidence="3" id="KW-1185">Reference proteome</keyword>
<accession>A0ABN9XRX1</accession>
<dbReference type="InterPro" id="IPR027417">
    <property type="entry name" value="P-loop_NTPase"/>
</dbReference>
<comment type="caution">
    <text evidence="2">The sequence shown here is derived from an EMBL/GenBank/DDBJ whole genome shotgun (WGS) entry which is preliminary data.</text>
</comment>
<gene>
    <name evidence="2" type="ORF">PCOR1329_LOCUS78098</name>
</gene>
<sequence length="645" mass="71103">MGRRGSSGLPTLRAPTPTGGMRHYLSKQQPRGPDAAAVERGVAAALRAEFAAADGLQPLAGDARRYHVHWVHHRTDSPGDVQPDQLTRKQFWDHLVRCYGEAHPKRGERHANAAQEADRAVHYHAAVFTDTQHRWKFVRKLSADKYKMQMHAVAHDAYTTMHKYLREPSASKPLHELDPALFFSVGHPTGDALKQLLENGERYCRVRRSRRPREQPGNADDDEGQAQKAHRSQFGTVYKWVIDHELRGDEGVAKFHKQADEELAQGRPHLLDFAKKHSNSLREQIDFVWHVSMAEGADGRLGRLGKSRLDILADAALLGATQEEAAEACANGGGACLAMYEAIFERQGLCPDMFCRQVFEALEMGRQKGNPVMMVGPPDTGKTPVTKPLEKIYKVMGIPQSDSFCPLEFIRDYELVLFQDFRYAPSHPKKGEQGFRNPTDFRYAPGHPKKGEQGIRVGEGTFNRLLEGLTTKIGVPKSDGTRDFDCEGTAPLIFTGPFQITACRNGVPDKRETDQINSIVKYIFFNALAPPVLNRSFKTCAVCWARWVLTGEMTCRLKEGRPLGALLEAVRNCCVPCSPGASGSLPPRVAASAPSASASETLGAAAPASAGAQMMAELGKLIAWRSQGHLTEAEFGAAKRNLGLS</sequence>
<dbReference type="EMBL" id="CAUYUJ010020860">
    <property type="protein sequence ID" value="CAK0900965.1"/>
    <property type="molecule type" value="Genomic_DNA"/>
</dbReference>
<evidence type="ECO:0000256" key="1">
    <source>
        <dbReference type="SAM" id="MobiDB-lite"/>
    </source>
</evidence>
<organism evidence="2 3">
    <name type="scientific">Prorocentrum cordatum</name>
    <dbReference type="NCBI Taxonomy" id="2364126"/>
    <lineage>
        <taxon>Eukaryota</taxon>
        <taxon>Sar</taxon>
        <taxon>Alveolata</taxon>
        <taxon>Dinophyceae</taxon>
        <taxon>Prorocentrales</taxon>
        <taxon>Prorocentraceae</taxon>
        <taxon>Prorocentrum</taxon>
    </lineage>
</organism>
<evidence type="ECO:0000313" key="2">
    <source>
        <dbReference type="EMBL" id="CAK0900965.1"/>
    </source>
</evidence>
<evidence type="ECO:0000313" key="3">
    <source>
        <dbReference type="Proteomes" id="UP001189429"/>
    </source>
</evidence>
<feature type="region of interest" description="Disordered" evidence="1">
    <location>
        <begin position="204"/>
        <end position="230"/>
    </location>
</feature>
<dbReference type="Gene3D" id="3.40.50.300">
    <property type="entry name" value="P-loop containing nucleotide triphosphate hydrolases"/>
    <property type="match status" value="1"/>
</dbReference>